<organism evidence="1 2">
    <name type="scientific">Lyngbya confervoides BDU141951</name>
    <dbReference type="NCBI Taxonomy" id="1574623"/>
    <lineage>
        <taxon>Bacteria</taxon>
        <taxon>Bacillati</taxon>
        <taxon>Cyanobacteriota</taxon>
        <taxon>Cyanophyceae</taxon>
        <taxon>Oscillatoriophycideae</taxon>
        <taxon>Oscillatoriales</taxon>
        <taxon>Microcoleaceae</taxon>
        <taxon>Lyngbya</taxon>
    </lineage>
</organism>
<gene>
    <name evidence="1" type="ORF">QQ91_0020980</name>
</gene>
<accession>A0ABD4T935</accession>
<comment type="caution">
    <text evidence="1">The sequence shown here is derived from an EMBL/GenBank/DDBJ whole genome shotgun (WGS) entry which is preliminary data.</text>
</comment>
<dbReference type="PANTHER" id="PTHR36799:SF2">
    <property type="entry name" value="PROTEIN CHLORORESPIRATORY REDUCTION 42, CHLOROPLASTIC"/>
    <property type="match status" value="1"/>
</dbReference>
<dbReference type="PANTHER" id="PTHR36799">
    <property type="match status" value="1"/>
</dbReference>
<keyword evidence="2" id="KW-1185">Reference proteome</keyword>
<dbReference type="Pfam" id="PF11347">
    <property type="entry name" value="CRR42-like"/>
    <property type="match status" value="1"/>
</dbReference>
<dbReference type="NCBIfam" id="NF045913">
    <property type="entry name" value="RegSipA"/>
    <property type="match status" value="1"/>
</dbReference>
<proteinExistence type="predicted"/>
<dbReference type="InterPro" id="IPR021495">
    <property type="entry name" value="CRR42-like"/>
</dbReference>
<dbReference type="AlphaFoldDB" id="A0ABD4T935"/>
<dbReference type="RefSeq" id="WP_166278139.1">
    <property type="nucleotide sequence ID" value="NZ_JTHE03000121.1"/>
</dbReference>
<name>A0ABD4T935_9CYAN</name>
<dbReference type="Proteomes" id="UP000031561">
    <property type="component" value="Unassembled WGS sequence"/>
</dbReference>
<dbReference type="EMBL" id="JTHE03000121">
    <property type="protein sequence ID" value="MCM1985293.1"/>
    <property type="molecule type" value="Genomic_DNA"/>
</dbReference>
<evidence type="ECO:0000313" key="2">
    <source>
        <dbReference type="Proteomes" id="UP000031561"/>
    </source>
</evidence>
<sequence length="85" mass="9335">MADELTTGDRVRLIALPAYVKTAEPMPMLRPPTVLSLGEEGVILGRQPGNEWSIRFKKGAYLLQGDYVERIDAEPVDSYSAGESP</sequence>
<evidence type="ECO:0000313" key="1">
    <source>
        <dbReference type="EMBL" id="MCM1985293.1"/>
    </source>
</evidence>
<reference evidence="1 2" key="1">
    <citation type="journal article" date="2015" name="Genome Announc.">
        <title>Draft Genome Sequence of Filamentous Marine Cyanobacterium Lyngbya confervoides Strain BDU141951.</title>
        <authorList>
            <person name="Chandrababunaidu M.M."/>
            <person name="Sen D."/>
            <person name="Tripathy S."/>
        </authorList>
    </citation>
    <scope>NUCLEOTIDE SEQUENCE [LARGE SCALE GENOMIC DNA]</scope>
    <source>
        <strain evidence="1 2">BDU141951</strain>
    </source>
</reference>
<protein>
    <submittedName>
        <fullName evidence="1">DUF3148 domain-containing protein</fullName>
    </submittedName>
</protein>